<accession>A0A0R2MJQ4</accession>
<dbReference type="AlphaFoldDB" id="A0A0R2MJQ4"/>
<dbReference type="InterPro" id="IPR053150">
    <property type="entry name" value="Teicoplanin_resist-assoc"/>
</dbReference>
<evidence type="ECO:0000313" key="3">
    <source>
        <dbReference type="EMBL" id="KRO11699.1"/>
    </source>
</evidence>
<dbReference type="PANTHER" id="PTHR36834:SF1">
    <property type="entry name" value="INTEGRAL MEMBRANE PROTEIN"/>
    <property type="match status" value="1"/>
</dbReference>
<feature type="transmembrane region" description="Helical" evidence="1">
    <location>
        <begin position="102"/>
        <end position="121"/>
    </location>
</feature>
<keyword evidence="1" id="KW-1133">Transmembrane helix</keyword>
<feature type="domain" description="VanZ-like" evidence="2">
    <location>
        <begin position="38"/>
        <end position="155"/>
    </location>
</feature>
<feature type="transmembrane region" description="Helical" evidence="1">
    <location>
        <begin position="35"/>
        <end position="54"/>
    </location>
</feature>
<protein>
    <submittedName>
        <fullName evidence="3">Glycopeptide antibiotics resistance protein</fullName>
    </submittedName>
</protein>
<dbReference type="OrthoDB" id="2319376at2"/>
<dbReference type="EMBL" id="JQCL01000053">
    <property type="protein sequence ID" value="KRO11699.1"/>
    <property type="molecule type" value="Genomic_DNA"/>
</dbReference>
<name>A0A0R2MJQ4_9LACO</name>
<reference evidence="3 4" key="1">
    <citation type="journal article" date="2015" name="Genome Announc.">
        <title>Expanding the biotechnology potential of lactobacilli through comparative genomics of 213 strains and associated genera.</title>
        <authorList>
            <person name="Sun Z."/>
            <person name="Harris H.M."/>
            <person name="McCann A."/>
            <person name="Guo C."/>
            <person name="Argimon S."/>
            <person name="Zhang W."/>
            <person name="Yang X."/>
            <person name="Jeffery I.B."/>
            <person name="Cooney J.C."/>
            <person name="Kagawa T.F."/>
            <person name="Liu W."/>
            <person name="Song Y."/>
            <person name="Salvetti E."/>
            <person name="Wrobel A."/>
            <person name="Rasinkangas P."/>
            <person name="Parkhill J."/>
            <person name="Rea M.C."/>
            <person name="O'Sullivan O."/>
            <person name="Ritari J."/>
            <person name="Douillard F.P."/>
            <person name="Paul Ross R."/>
            <person name="Yang R."/>
            <person name="Briner A.E."/>
            <person name="Felis G.E."/>
            <person name="de Vos W.M."/>
            <person name="Barrangou R."/>
            <person name="Klaenhammer T.R."/>
            <person name="Caufield P.W."/>
            <person name="Cui Y."/>
            <person name="Zhang H."/>
            <person name="O'Toole P.W."/>
        </authorList>
    </citation>
    <scope>NUCLEOTIDE SEQUENCE [LARGE SCALE GENOMIC DNA]</scope>
    <source>
        <strain evidence="3 4">LMG 26013</strain>
    </source>
</reference>
<feature type="transmembrane region" description="Helical" evidence="1">
    <location>
        <begin position="6"/>
        <end position="23"/>
    </location>
</feature>
<dbReference type="STRING" id="942150.IV64_GL002216"/>
<feature type="transmembrane region" description="Helical" evidence="1">
    <location>
        <begin position="141"/>
        <end position="162"/>
    </location>
</feature>
<evidence type="ECO:0000313" key="4">
    <source>
        <dbReference type="Proteomes" id="UP000051783"/>
    </source>
</evidence>
<gene>
    <name evidence="3" type="ORF">IV64_GL002216</name>
</gene>
<keyword evidence="1" id="KW-0472">Membrane</keyword>
<dbReference type="PATRIC" id="fig|942150.3.peg.2317"/>
<sequence length="175" mass="18930">MRWLPLLLILSLSGLVGVSLSHHSNSGHRKLGWRLLILAYLTTLGVILFTPISFDGSAVYIMPAGTGRVNLTRLAFANLGFAENVLLTLPLGLLIKRALPRIPLVVIAILGLMIGGSIEVAQHYLSIYWLINRSSDINDVVANGIGVTIGGGLMAIGQRVFVRPRSRRQVVKKAS</sequence>
<feature type="transmembrane region" description="Helical" evidence="1">
    <location>
        <begin position="74"/>
        <end position="95"/>
    </location>
</feature>
<evidence type="ECO:0000256" key="1">
    <source>
        <dbReference type="SAM" id="Phobius"/>
    </source>
</evidence>
<dbReference type="PANTHER" id="PTHR36834">
    <property type="entry name" value="MEMBRANE PROTEIN-RELATED"/>
    <property type="match status" value="1"/>
</dbReference>
<keyword evidence="1" id="KW-0812">Transmembrane</keyword>
<comment type="caution">
    <text evidence="3">The sequence shown here is derived from an EMBL/GenBank/DDBJ whole genome shotgun (WGS) entry which is preliminary data.</text>
</comment>
<dbReference type="Proteomes" id="UP000051783">
    <property type="component" value="Unassembled WGS sequence"/>
</dbReference>
<organism evidence="3 4">
    <name type="scientific">Lactiplantibacillus xiangfangensis</name>
    <dbReference type="NCBI Taxonomy" id="942150"/>
    <lineage>
        <taxon>Bacteria</taxon>
        <taxon>Bacillati</taxon>
        <taxon>Bacillota</taxon>
        <taxon>Bacilli</taxon>
        <taxon>Lactobacillales</taxon>
        <taxon>Lactobacillaceae</taxon>
        <taxon>Lactiplantibacillus</taxon>
    </lineage>
</organism>
<dbReference type="Pfam" id="PF04892">
    <property type="entry name" value="VanZ"/>
    <property type="match status" value="1"/>
</dbReference>
<keyword evidence="4" id="KW-1185">Reference proteome</keyword>
<dbReference type="InterPro" id="IPR006976">
    <property type="entry name" value="VanZ-like"/>
</dbReference>
<proteinExistence type="predicted"/>
<dbReference type="RefSeq" id="WP_057705953.1">
    <property type="nucleotide sequence ID" value="NZ_JQCL01000053.1"/>
</dbReference>
<evidence type="ECO:0000259" key="2">
    <source>
        <dbReference type="Pfam" id="PF04892"/>
    </source>
</evidence>